<dbReference type="Proteomes" id="UP000271700">
    <property type="component" value="Unassembled WGS sequence"/>
</dbReference>
<dbReference type="GO" id="GO:0004407">
    <property type="term" value="F:histone deacetylase activity"/>
    <property type="evidence" value="ECO:0007669"/>
    <property type="project" value="TreeGrafter"/>
</dbReference>
<dbReference type="InterPro" id="IPR023801">
    <property type="entry name" value="His_deacetylse_dom"/>
</dbReference>
<gene>
    <name evidence="4" type="ORF">CLV75_0652</name>
</gene>
<organism evidence="4 5">
    <name type="scientific">Ruegeria conchae</name>
    <dbReference type="NCBI Taxonomy" id="981384"/>
    <lineage>
        <taxon>Bacteria</taxon>
        <taxon>Pseudomonadati</taxon>
        <taxon>Pseudomonadota</taxon>
        <taxon>Alphaproteobacteria</taxon>
        <taxon>Rhodobacterales</taxon>
        <taxon>Roseobacteraceae</taxon>
        <taxon>Ruegeria</taxon>
    </lineage>
</organism>
<comment type="similarity">
    <text evidence="1">Belongs to the histone deacetylase family.</text>
</comment>
<proteinExistence type="inferred from homology"/>
<evidence type="ECO:0000259" key="3">
    <source>
        <dbReference type="Pfam" id="PF00850"/>
    </source>
</evidence>
<dbReference type="SUPFAM" id="SSF52768">
    <property type="entry name" value="Arginase/deacetylase"/>
    <property type="match status" value="1"/>
</dbReference>
<dbReference type="AlphaFoldDB" id="A0A497ZW25"/>
<protein>
    <submittedName>
        <fullName evidence="4">Acetoin utilization protein AcuC</fullName>
    </submittedName>
</protein>
<dbReference type="InterPro" id="IPR000286">
    <property type="entry name" value="HDACs"/>
</dbReference>
<dbReference type="PANTHER" id="PTHR10625:SF10">
    <property type="entry name" value="HISTONE DEACETYLASE HDAC1"/>
    <property type="match status" value="1"/>
</dbReference>
<dbReference type="STRING" id="981384.GCA_000192475_03323"/>
<dbReference type="PANTHER" id="PTHR10625">
    <property type="entry name" value="HISTONE DEACETYLASE HDAC1-RELATED"/>
    <property type="match status" value="1"/>
</dbReference>
<evidence type="ECO:0000256" key="2">
    <source>
        <dbReference type="SAM" id="MobiDB-lite"/>
    </source>
</evidence>
<dbReference type="GO" id="GO:0040029">
    <property type="term" value="P:epigenetic regulation of gene expression"/>
    <property type="evidence" value="ECO:0007669"/>
    <property type="project" value="TreeGrafter"/>
</dbReference>
<reference evidence="4 5" key="1">
    <citation type="submission" date="2018-10" db="EMBL/GenBank/DDBJ databases">
        <title>Genomic Encyclopedia of Archaeal and Bacterial Type Strains, Phase II (KMG-II): from individual species to whole genera.</title>
        <authorList>
            <person name="Goeker M."/>
        </authorList>
    </citation>
    <scope>NUCLEOTIDE SEQUENCE [LARGE SCALE GENOMIC DNA]</scope>
    <source>
        <strain evidence="4 5">DSM 29317</strain>
    </source>
</reference>
<sequence>MLGAELIWNGGIVFNPAGGTHHGLESRANGFCYLNDPVLAIFRLLDLGLERIVYIDIDAHHCDGVEAAFHGSSMVRIISIHEARRWPFTGLLEDDAGGAAWNLPVDRGLNDDEFQAILEGMILPVTKAFHPQAIILQCGADAVTEDPLSRLALSNNAHWRAVSSLQHLTPRFLILGGGGYNPWSVGRLWSGVWATLNGYEIPSHLTEEQQSILNALSWNRKTGRDRPTHWATTLRDPSNPGPIREELKSDIQKLRTRNSL</sequence>
<comment type="caution">
    <text evidence="4">The sequence shown here is derived from an EMBL/GenBank/DDBJ whole genome shotgun (WGS) entry which is preliminary data.</text>
</comment>
<evidence type="ECO:0000256" key="1">
    <source>
        <dbReference type="ARBA" id="ARBA00005947"/>
    </source>
</evidence>
<evidence type="ECO:0000313" key="4">
    <source>
        <dbReference type="EMBL" id="RLK10673.1"/>
    </source>
</evidence>
<dbReference type="Pfam" id="PF00850">
    <property type="entry name" value="Hist_deacetyl"/>
    <property type="match status" value="1"/>
</dbReference>
<dbReference type="Gene3D" id="3.40.800.20">
    <property type="entry name" value="Histone deacetylase domain"/>
    <property type="match status" value="1"/>
</dbReference>
<evidence type="ECO:0000313" key="5">
    <source>
        <dbReference type="Proteomes" id="UP000271700"/>
    </source>
</evidence>
<dbReference type="InterPro" id="IPR023696">
    <property type="entry name" value="Ureohydrolase_dom_sf"/>
</dbReference>
<dbReference type="EMBL" id="RCCT01000001">
    <property type="protein sequence ID" value="RLK10673.1"/>
    <property type="molecule type" value="Genomic_DNA"/>
</dbReference>
<accession>A0A497ZW25</accession>
<dbReference type="PRINTS" id="PR01270">
    <property type="entry name" value="HDASUPER"/>
</dbReference>
<feature type="domain" description="Histone deacetylase" evidence="3">
    <location>
        <begin position="8"/>
        <end position="196"/>
    </location>
</feature>
<dbReference type="InterPro" id="IPR037138">
    <property type="entry name" value="His_deacetylse_dom_sf"/>
</dbReference>
<feature type="region of interest" description="Disordered" evidence="2">
    <location>
        <begin position="223"/>
        <end position="244"/>
    </location>
</feature>
<name>A0A497ZW25_9RHOB</name>
<keyword evidence="5" id="KW-1185">Reference proteome</keyword>